<dbReference type="AlphaFoldDB" id="A0A0H5DQ68"/>
<evidence type="ECO:0000313" key="3">
    <source>
        <dbReference type="Proteomes" id="UP000220251"/>
    </source>
</evidence>
<accession>A0A0H5DQ68</accession>
<protein>
    <submittedName>
        <fullName evidence="2">Outer membrane protein</fullName>
    </submittedName>
</protein>
<sequence length="371" mass="41304">MKKMNKKLALAILTLGFAGLMPSAASAESCYADNCAPKSCDPCNTTSDCCSFDVGVDFLYWKPCVDDLDYAAKVHGITSDIDNPLHVDYKSVCPEWEPGFRITLGKAQAWKSFDLSFSYTWLNSDDSQSTHAGNGERIAAVGLHPYLVTGNEATNSFYDIAKGKWELNYQTFDILLSHSFKCGSCHTISPFFGVEIVKLDQKWKTGYEYQNEQGPFEVAGSKWKSDYKGAGLKLGTDYSYALCEGLSLFARASGTIAIGDATTTNQQVAYEFTITEGQPILGDEHYIDFKDDDCCHVVPGYHLQLGLQYEDDTCGCEYKLRLGYEMVNWYNLQNPRRWFENTEEGNIAQSTQSNTTTLGFHGLLAGIEVKF</sequence>
<proteinExistence type="predicted"/>
<organism evidence="2 3">
    <name type="scientific">Estrella lausannensis</name>
    <dbReference type="NCBI Taxonomy" id="483423"/>
    <lineage>
        <taxon>Bacteria</taxon>
        <taxon>Pseudomonadati</taxon>
        <taxon>Chlamydiota</taxon>
        <taxon>Chlamydiia</taxon>
        <taxon>Parachlamydiales</taxon>
        <taxon>Candidatus Criblamydiaceae</taxon>
        <taxon>Estrella</taxon>
    </lineage>
</organism>
<feature type="signal peptide" evidence="1">
    <location>
        <begin position="1"/>
        <end position="27"/>
    </location>
</feature>
<feature type="chain" id="PRO_5005217787" evidence="1">
    <location>
        <begin position="28"/>
        <end position="371"/>
    </location>
</feature>
<evidence type="ECO:0000313" key="2">
    <source>
        <dbReference type="EMBL" id="CRX38637.1"/>
    </source>
</evidence>
<dbReference type="EMBL" id="CWGJ01000014">
    <property type="protein sequence ID" value="CRX38637.1"/>
    <property type="molecule type" value="Genomic_DNA"/>
</dbReference>
<keyword evidence="1" id="KW-0732">Signal</keyword>
<keyword evidence="3" id="KW-1185">Reference proteome</keyword>
<dbReference type="InterPro" id="IPR007825">
    <property type="entry name" value="Major_OMP_Legionella"/>
</dbReference>
<evidence type="ECO:0000256" key="1">
    <source>
        <dbReference type="SAM" id="SignalP"/>
    </source>
</evidence>
<name>A0A0H5DQ68_9BACT</name>
<dbReference type="Pfam" id="PF05150">
    <property type="entry name" value="Legionella_OMP"/>
    <property type="match status" value="1"/>
</dbReference>
<gene>
    <name evidence="2" type="ORF">ELAC_1298</name>
</gene>
<reference evidence="3" key="1">
    <citation type="submission" date="2015-06" db="EMBL/GenBank/DDBJ databases">
        <authorList>
            <person name="Bertelli C."/>
        </authorList>
    </citation>
    <scope>NUCLEOTIDE SEQUENCE [LARGE SCALE GENOMIC DNA]</scope>
    <source>
        <strain evidence="3">CRIB-30</strain>
    </source>
</reference>
<dbReference type="Proteomes" id="UP000220251">
    <property type="component" value="Unassembled WGS sequence"/>
</dbReference>